<accession>A0A9Q3HG68</accession>
<dbReference type="AlphaFoldDB" id="A0A9Q3HG68"/>
<dbReference type="EMBL" id="AVOT02015985">
    <property type="protein sequence ID" value="MBW0500770.1"/>
    <property type="molecule type" value="Genomic_DNA"/>
</dbReference>
<dbReference type="Gene3D" id="3.30.70.1020">
    <property type="entry name" value="Trehalose-6-phosphate phosphatase related protein, domain 2"/>
    <property type="match status" value="1"/>
</dbReference>
<dbReference type="Pfam" id="PF02358">
    <property type="entry name" value="Trehalose_PPase"/>
    <property type="match status" value="1"/>
</dbReference>
<dbReference type="InterPro" id="IPR023214">
    <property type="entry name" value="HAD_sf"/>
</dbReference>
<evidence type="ECO:0000313" key="1">
    <source>
        <dbReference type="EMBL" id="MBW0500770.1"/>
    </source>
</evidence>
<dbReference type="InterPro" id="IPR003337">
    <property type="entry name" value="Trehalose_PPase"/>
</dbReference>
<organism evidence="1 2">
    <name type="scientific">Austropuccinia psidii MF-1</name>
    <dbReference type="NCBI Taxonomy" id="1389203"/>
    <lineage>
        <taxon>Eukaryota</taxon>
        <taxon>Fungi</taxon>
        <taxon>Dikarya</taxon>
        <taxon>Basidiomycota</taxon>
        <taxon>Pucciniomycotina</taxon>
        <taxon>Pucciniomycetes</taxon>
        <taxon>Pucciniales</taxon>
        <taxon>Sphaerophragmiaceae</taxon>
        <taxon>Austropuccinia</taxon>
    </lineage>
</organism>
<comment type="caution">
    <text evidence="1">The sequence shown here is derived from an EMBL/GenBank/DDBJ whole genome shotgun (WGS) entry which is preliminary data.</text>
</comment>
<evidence type="ECO:0008006" key="3">
    <source>
        <dbReference type="Google" id="ProtNLM"/>
    </source>
</evidence>
<evidence type="ECO:0000313" key="2">
    <source>
        <dbReference type="Proteomes" id="UP000765509"/>
    </source>
</evidence>
<dbReference type="SUPFAM" id="SSF56784">
    <property type="entry name" value="HAD-like"/>
    <property type="match status" value="1"/>
</dbReference>
<protein>
    <recommendedName>
        <fullName evidence="3">Trehalose 6-phosphate phosphatase</fullName>
    </recommendedName>
</protein>
<reference evidence="1" key="1">
    <citation type="submission" date="2021-03" db="EMBL/GenBank/DDBJ databases">
        <title>Draft genome sequence of rust myrtle Austropuccinia psidii MF-1, a brazilian biotype.</title>
        <authorList>
            <person name="Quecine M.C."/>
            <person name="Pachon D.M.R."/>
            <person name="Bonatelli M.L."/>
            <person name="Correr F.H."/>
            <person name="Franceschini L.M."/>
            <person name="Leite T.F."/>
            <person name="Margarido G.R.A."/>
            <person name="Almeida C.A."/>
            <person name="Ferrarezi J.A."/>
            <person name="Labate C.A."/>
        </authorList>
    </citation>
    <scope>NUCLEOTIDE SEQUENCE</scope>
    <source>
        <strain evidence="1">MF-1</strain>
    </source>
</reference>
<sequence>MKPSGSKKLSKDEMEELHTTLGTLAANPNYEVWVMSARPLDNLRQVFGEVPNLRLAGSYGVELGSAGGSDAHRIVEIPEIEALRSHVQDVFNYPNVFRPKDSSFSVSFGYEGSKTLNEEKVEELLSSVRTYILEHQLEFEVSHKPDTQWVDVKSSKANKETGARYILDRAFSRGISFGDEPADEGMHKAMNELGFWSVVVGPNTHGSAATHKLPSYVETNEFLKEWANSLSLWKAVANLLLRLVLSKLAYSVEFCIA</sequence>
<keyword evidence="2" id="KW-1185">Reference proteome</keyword>
<dbReference type="Gene3D" id="3.40.50.1000">
    <property type="entry name" value="HAD superfamily/HAD-like"/>
    <property type="match status" value="1"/>
</dbReference>
<dbReference type="InterPro" id="IPR036412">
    <property type="entry name" value="HAD-like_sf"/>
</dbReference>
<proteinExistence type="predicted"/>
<dbReference type="GO" id="GO:0005992">
    <property type="term" value="P:trehalose biosynthetic process"/>
    <property type="evidence" value="ECO:0007669"/>
    <property type="project" value="InterPro"/>
</dbReference>
<dbReference type="Proteomes" id="UP000765509">
    <property type="component" value="Unassembled WGS sequence"/>
</dbReference>
<name>A0A9Q3HG68_9BASI</name>
<dbReference type="OrthoDB" id="2499136at2759"/>
<gene>
    <name evidence="1" type="ORF">O181_040485</name>
</gene>